<keyword evidence="6" id="KW-0804">Transcription</keyword>
<feature type="region of interest" description="Disordered" evidence="8">
    <location>
        <begin position="764"/>
        <end position="806"/>
    </location>
</feature>
<dbReference type="PROSITE" id="PS01119">
    <property type="entry name" value="COPPER_FIST_1"/>
    <property type="match status" value="1"/>
</dbReference>
<feature type="domain" description="Copper-fist" evidence="9">
    <location>
        <begin position="16"/>
        <end position="55"/>
    </location>
</feature>
<dbReference type="FunFam" id="3.90.430.10:FF:000001">
    <property type="entry name" value="Copper fist DNA-binding protein"/>
    <property type="match status" value="1"/>
</dbReference>
<feature type="compositionally biased region" description="Basic and acidic residues" evidence="8">
    <location>
        <begin position="1044"/>
        <end position="1057"/>
    </location>
</feature>
<organism evidence="10 11">
    <name type="scientific">Rhizoctonia solani 123E</name>
    <dbReference type="NCBI Taxonomy" id="1423351"/>
    <lineage>
        <taxon>Eukaryota</taxon>
        <taxon>Fungi</taxon>
        <taxon>Dikarya</taxon>
        <taxon>Basidiomycota</taxon>
        <taxon>Agaricomycotina</taxon>
        <taxon>Agaricomycetes</taxon>
        <taxon>Cantharellales</taxon>
        <taxon>Ceratobasidiaceae</taxon>
        <taxon>Rhizoctonia</taxon>
    </lineage>
</organism>
<dbReference type="GO" id="GO:0045944">
    <property type="term" value="P:positive regulation of transcription by RNA polymerase II"/>
    <property type="evidence" value="ECO:0007669"/>
    <property type="project" value="TreeGrafter"/>
</dbReference>
<dbReference type="PRINTS" id="PR00617">
    <property type="entry name" value="COPPERFIST"/>
</dbReference>
<evidence type="ECO:0000256" key="6">
    <source>
        <dbReference type="ARBA" id="ARBA00023163"/>
    </source>
</evidence>
<keyword evidence="4" id="KW-0186">Copper</keyword>
<dbReference type="PROSITE" id="PS50073">
    <property type="entry name" value="COPPER_FIST_2"/>
    <property type="match status" value="1"/>
</dbReference>
<dbReference type="Pfam" id="PF00649">
    <property type="entry name" value="Copper-fist"/>
    <property type="match status" value="1"/>
</dbReference>
<feature type="compositionally biased region" description="Low complexity" evidence="8">
    <location>
        <begin position="769"/>
        <end position="782"/>
    </location>
</feature>
<feature type="region of interest" description="Disordered" evidence="8">
    <location>
        <begin position="154"/>
        <end position="186"/>
    </location>
</feature>
<dbReference type="SMART" id="SM00412">
    <property type="entry name" value="Cu_FIST"/>
    <property type="match status" value="1"/>
</dbReference>
<dbReference type="InterPro" id="IPR001083">
    <property type="entry name" value="Cu_fist_DNA-bd_dom"/>
</dbReference>
<feature type="compositionally biased region" description="Polar residues" evidence="8">
    <location>
        <begin position="783"/>
        <end position="792"/>
    </location>
</feature>
<name>A0A074S483_9AGAM</name>
<keyword evidence="7" id="KW-0539">Nucleus</keyword>
<evidence type="ECO:0000313" key="10">
    <source>
        <dbReference type="EMBL" id="KEP52365.1"/>
    </source>
</evidence>
<comment type="caution">
    <text evidence="10">The sequence shown here is derived from an EMBL/GenBank/DDBJ whole genome shotgun (WGS) entry which is preliminary data.</text>
</comment>
<evidence type="ECO:0000256" key="3">
    <source>
        <dbReference type="ARBA" id="ARBA00022833"/>
    </source>
</evidence>
<dbReference type="OrthoDB" id="5600085at2759"/>
<proteinExistence type="predicted"/>
<dbReference type="Gene3D" id="3.90.430.10">
    <property type="entry name" value="Copper fist DNA-binding domain"/>
    <property type="match status" value="1"/>
</dbReference>
<feature type="region of interest" description="Disordered" evidence="8">
    <location>
        <begin position="914"/>
        <end position="953"/>
    </location>
</feature>
<dbReference type="InterPro" id="IPR036395">
    <property type="entry name" value="Cu_fist_DNA-bd_dom_sf"/>
</dbReference>
<dbReference type="GO" id="GO:0000981">
    <property type="term" value="F:DNA-binding transcription factor activity, RNA polymerase II-specific"/>
    <property type="evidence" value="ECO:0007669"/>
    <property type="project" value="TreeGrafter"/>
</dbReference>
<evidence type="ECO:0000313" key="11">
    <source>
        <dbReference type="Proteomes" id="UP000027456"/>
    </source>
</evidence>
<feature type="compositionally biased region" description="Low complexity" evidence="8">
    <location>
        <begin position="936"/>
        <end position="953"/>
    </location>
</feature>
<dbReference type="SUPFAM" id="SSF57879">
    <property type="entry name" value="Zinc domain conserved in yeast copper-regulated transcription factors"/>
    <property type="match status" value="1"/>
</dbReference>
<evidence type="ECO:0000256" key="1">
    <source>
        <dbReference type="ARBA" id="ARBA00004123"/>
    </source>
</evidence>
<gene>
    <name evidence="10" type="ORF">V565_046740</name>
</gene>
<evidence type="ECO:0000259" key="9">
    <source>
        <dbReference type="PROSITE" id="PS50073"/>
    </source>
</evidence>
<feature type="compositionally biased region" description="Low complexity" evidence="8">
    <location>
        <begin position="914"/>
        <end position="928"/>
    </location>
</feature>
<feature type="compositionally biased region" description="Basic and acidic residues" evidence="8">
    <location>
        <begin position="507"/>
        <end position="523"/>
    </location>
</feature>
<dbReference type="PANTHER" id="PTHR28088:SF5">
    <property type="entry name" value="TRANSCRIPTIONAL ACTIVATOR HAA1-RELATED"/>
    <property type="match status" value="1"/>
</dbReference>
<evidence type="ECO:0000256" key="8">
    <source>
        <dbReference type="SAM" id="MobiDB-lite"/>
    </source>
</evidence>
<dbReference type="SMART" id="SM01090">
    <property type="entry name" value="Copper-fist"/>
    <property type="match status" value="1"/>
</dbReference>
<feature type="region of interest" description="Disordered" evidence="8">
    <location>
        <begin position="1044"/>
        <end position="1069"/>
    </location>
</feature>
<feature type="region of interest" description="Disordered" evidence="8">
    <location>
        <begin position="507"/>
        <end position="531"/>
    </location>
</feature>
<dbReference type="InterPro" id="IPR051763">
    <property type="entry name" value="Copper_Homeo_Regul"/>
</dbReference>
<dbReference type="GO" id="GO:0000978">
    <property type="term" value="F:RNA polymerase II cis-regulatory region sequence-specific DNA binding"/>
    <property type="evidence" value="ECO:0007669"/>
    <property type="project" value="TreeGrafter"/>
</dbReference>
<dbReference type="STRING" id="1423351.A0A074S483"/>
<dbReference type="HOGENOM" id="CLU_284430_0_0_1"/>
<dbReference type="GO" id="GO:0006878">
    <property type="term" value="P:intracellular copper ion homeostasis"/>
    <property type="evidence" value="ECO:0007669"/>
    <property type="project" value="TreeGrafter"/>
</dbReference>
<protein>
    <submittedName>
        <fullName evidence="10">Putative metal-binding regulatory protein cuf1</fullName>
    </submittedName>
</protein>
<feature type="compositionally biased region" description="Low complexity" evidence="8">
    <location>
        <begin position="311"/>
        <end position="340"/>
    </location>
</feature>
<feature type="compositionally biased region" description="Polar residues" evidence="8">
    <location>
        <begin position="108"/>
        <end position="125"/>
    </location>
</feature>
<keyword evidence="5" id="KW-0805">Transcription regulation</keyword>
<keyword evidence="11" id="KW-1185">Reference proteome</keyword>
<dbReference type="PANTHER" id="PTHR28088">
    <property type="entry name" value="TRANSCRIPTIONAL ACTIVATOR HAA1-RELATED"/>
    <property type="match status" value="1"/>
</dbReference>
<evidence type="ECO:0000256" key="4">
    <source>
        <dbReference type="ARBA" id="ARBA00023008"/>
    </source>
</evidence>
<keyword evidence="2" id="KW-0479">Metal-binding</keyword>
<dbReference type="AlphaFoldDB" id="A0A074S483"/>
<keyword evidence="3" id="KW-0862">Zinc</keyword>
<dbReference type="GO" id="GO:0006879">
    <property type="term" value="P:intracellular iron ion homeostasis"/>
    <property type="evidence" value="ECO:0007669"/>
    <property type="project" value="TreeGrafter"/>
</dbReference>
<feature type="compositionally biased region" description="Acidic residues" evidence="8">
    <location>
        <begin position="795"/>
        <end position="806"/>
    </location>
</feature>
<evidence type="ECO:0000256" key="5">
    <source>
        <dbReference type="ARBA" id="ARBA00023015"/>
    </source>
</evidence>
<feature type="compositionally biased region" description="Polar residues" evidence="8">
    <location>
        <begin position="289"/>
        <end position="310"/>
    </location>
</feature>
<dbReference type="GO" id="GO:0005507">
    <property type="term" value="F:copper ion binding"/>
    <property type="evidence" value="ECO:0007669"/>
    <property type="project" value="InterPro"/>
</dbReference>
<sequence length="1092" mass="116861">MARVHFSAATTGTAGMIFVNDKKYACETCIKGHRSSSCQHTDRALFEIKKKGRPVTQCDHCRELRKTKQVHVRCSCDTKPENAPLSKLPGKKGSRLPAEAAYPHGLSPTLSGVATSPAPSKSNQTLNQTASTDKCVCGQGQSCHCCVPRKPKSHSHSHSQSSSGHTPPPAHTPSNPHPHHSHPHAHAYAPYTRPAVRLSTDQQLQSHSQIQTMYRLGACACGTTCQCPECAQHRRLPHNHTSNPAHTSPNQPYQGHGGDPCPVRCGNCFDCAGGLTLLLDPGQASVQSLESDSTQYSNSSNPSFVYSQTLGPGYNPNGNGYSPTATNNFNPSPNSTPNGPGYLAPAANPATADVEMDEFNAAMAGLDAGIAAESNSSPAPACQCPPGRCACPGHQHGDASGFWDRPRCGFAVSTERGGCCPSPGMHDMASDVGSEIGIGIGSDGGFVGSDAGIGSDTGSVAGVGSTNLSVDFADLDFGGLALPPMAYDQRFSGEYVYAEGAYRDSGHFSHPRDSGQFSHHRESSQFSNHSNLSLPSSIDSASISLASLASSHGISSLASSHGIPSLASSHGIISPQHSPLSGRITPNRGSSGRVTPVRGMPPSSLGQMQNGKIRAYRRILPKVAATVQNHRPFRRHHQPQPSLHAVMEGDANPPVGTTPPPSQVLLQPGQGQQRIRPSVRSHLPIVGKYFAPGARFEPSRFRNAAAAQAAQAQLQAQLQAQQQAQAQAYQQQLKGQPLSQEAVYAVQEAAYAASLEGYAASQDGSYDGSYASSQPPASPYSQGFSPQEQPLGSFSEEEEDLMYEEEEKARLEAANRYGFQDAMGQFGGAEPGPVYLQPQEQEQDVRLQVQQQQDVRLQVQQDMRLQVQQDMRLQVQQDVRLQAQQDARLQAQQDARLQAQQEVRLQAQQDVRLQVQQMQQPQQIQQPQPMQPPPSQHSSPTHTIHPSPASSSLPAHAQMVAGFAHAPVPYIPTTTPYDPRPQLPLQHSSSTATGIMVNPAMVEAPPSPKKVSSGVPMSHTMSLPMSRTPFDDAMPRLTTHAYDDADVKPEGGIKEISHGQGTGKKSRWPSFSVHGHRVMVGAKVMGTAYTQR</sequence>
<comment type="subcellular location">
    <subcellularLocation>
        <location evidence="1">Nucleus</location>
    </subcellularLocation>
</comment>
<dbReference type="EMBL" id="AZST01000110">
    <property type="protein sequence ID" value="KEP52365.1"/>
    <property type="molecule type" value="Genomic_DNA"/>
</dbReference>
<accession>A0A074S483</accession>
<evidence type="ECO:0000256" key="7">
    <source>
        <dbReference type="ARBA" id="ARBA00023242"/>
    </source>
</evidence>
<evidence type="ECO:0000256" key="2">
    <source>
        <dbReference type="ARBA" id="ARBA00022723"/>
    </source>
</evidence>
<dbReference type="Proteomes" id="UP000027456">
    <property type="component" value="Unassembled WGS sequence"/>
</dbReference>
<reference evidence="10 11" key="1">
    <citation type="submission" date="2013-12" db="EMBL/GenBank/DDBJ databases">
        <authorList>
            <person name="Cubeta M."/>
            <person name="Pakala S."/>
            <person name="Fedorova N."/>
            <person name="Thomas E."/>
            <person name="Dean R."/>
            <person name="Jabaji S."/>
            <person name="Neate S."/>
            <person name="Toda T."/>
            <person name="Tavantzis S."/>
            <person name="Vilgalys R."/>
            <person name="Bharathan N."/>
            <person name="Pakala S."/>
            <person name="Losada L.S."/>
            <person name="Zafar N."/>
            <person name="Nierman W."/>
        </authorList>
    </citation>
    <scope>NUCLEOTIDE SEQUENCE [LARGE SCALE GENOMIC DNA]</scope>
    <source>
        <strain evidence="10 11">123E</strain>
    </source>
</reference>
<dbReference type="GO" id="GO:0005634">
    <property type="term" value="C:nucleus"/>
    <property type="evidence" value="ECO:0007669"/>
    <property type="project" value="UniProtKB-SubCell"/>
</dbReference>
<feature type="region of interest" description="Disordered" evidence="8">
    <location>
        <begin position="575"/>
        <end position="609"/>
    </location>
</feature>
<feature type="region of interest" description="Disordered" evidence="8">
    <location>
        <begin position="289"/>
        <end position="341"/>
    </location>
</feature>
<feature type="region of interest" description="Disordered" evidence="8">
    <location>
        <begin position="78"/>
        <end position="125"/>
    </location>
</feature>